<reference evidence="11 12" key="2">
    <citation type="submission" date="2018-06" db="EMBL/GenBank/DDBJ databases">
        <title>Metagenomic assembly of (sub)arctic Cyanobacteria and their associated microbiome from non-axenic cultures.</title>
        <authorList>
            <person name="Baurain D."/>
        </authorList>
    </citation>
    <scope>NUCLEOTIDE SEQUENCE [LARGE SCALE GENOMIC DNA]</scope>
    <source>
        <strain evidence="11">ULC041bin1</strain>
    </source>
</reference>
<comment type="subcellular location">
    <subcellularLocation>
        <location evidence="10">Cell membrane</location>
        <topology evidence="10">Multi-pass membrane protein</topology>
    </subcellularLocation>
</comment>
<dbReference type="NCBIfam" id="TIGR00023">
    <property type="entry name" value="glycerol-3-phosphate 1-O-acyltransferase PlsY"/>
    <property type="match status" value="1"/>
</dbReference>
<organism evidence="11 12">
    <name type="scientific">Shackletoniella antarctica</name>
    <dbReference type="NCBI Taxonomy" id="268115"/>
    <lineage>
        <taxon>Bacteria</taxon>
        <taxon>Bacillati</taxon>
        <taxon>Cyanobacteriota</taxon>
        <taxon>Cyanophyceae</taxon>
        <taxon>Oculatellales</taxon>
        <taxon>Oculatellaceae</taxon>
        <taxon>Shackletoniella</taxon>
    </lineage>
</organism>
<evidence type="ECO:0000256" key="10">
    <source>
        <dbReference type="HAMAP-Rule" id="MF_01043"/>
    </source>
</evidence>
<feature type="transmembrane region" description="Helical" evidence="10">
    <location>
        <begin position="176"/>
        <end position="191"/>
    </location>
</feature>
<proteinExistence type="inferred from homology"/>
<evidence type="ECO:0000256" key="1">
    <source>
        <dbReference type="ARBA" id="ARBA00022475"/>
    </source>
</evidence>
<dbReference type="Proteomes" id="UP000249081">
    <property type="component" value="Unassembled WGS sequence"/>
</dbReference>
<evidence type="ECO:0000256" key="8">
    <source>
        <dbReference type="ARBA" id="ARBA00023209"/>
    </source>
</evidence>
<evidence type="ECO:0000256" key="2">
    <source>
        <dbReference type="ARBA" id="ARBA00022516"/>
    </source>
</evidence>
<reference evidence="12" key="1">
    <citation type="submission" date="2018-04" db="EMBL/GenBank/DDBJ databases">
        <authorList>
            <person name="Cornet L."/>
        </authorList>
    </citation>
    <scope>NUCLEOTIDE SEQUENCE [LARGE SCALE GENOMIC DNA]</scope>
</reference>
<evidence type="ECO:0000256" key="6">
    <source>
        <dbReference type="ARBA" id="ARBA00023098"/>
    </source>
</evidence>
<dbReference type="GO" id="GO:0008654">
    <property type="term" value="P:phospholipid biosynthetic process"/>
    <property type="evidence" value="ECO:0007669"/>
    <property type="project" value="UniProtKB-UniRule"/>
</dbReference>
<feature type="transmembrane region" description="Helical" evidence="10">
    <location>
        <begin position="95"/>
        <end position="116"/>
    </location>
</feature>
<protein>
    <recommendedName>
        <fullName evidence="10">Glycerol-3-phosphate acyltransferase</fullName>
    </recommendedName>
    <alternativeName>
        <fullName evidence="10">Acyl-PO4 G3P acyltransferase</fullName>
    </alternativeName>
    <alternativeName>
        <fullName evidence="10">Acyl-phosphate--glycerol-3-phosphate acyltransferase</fullName>
    </alternativeName>
    <alternativeName>
        <fullName evidence="10">G3P acyltransferase</fullName>
        <shortName evidence="10">GPAT</shortName>
        <ecNumber evidence="10">2.3.1.275</ecNumber>
    </alternativeName>
    <alternativeName>
        <fullName evidence="10">Lysophosphatidic acid synthase</fullName>
        <shortName evidence="10">LPA synthase</shortName>
    </alternativeName>
</protein>
<evidence type="ECO:0000256" key="7">
    <source>
        <dbReference type="ARBA" id="ARBA00023136"/>
    </source>
</evidence>
<dbReference type="InterPro" id="IPR003811">
    <property type="entry name" value="G3P_acylTferase_PlsY"/>
</dbReference>
<dbReference type="EMBL" id="QBMN01000033">
    <property type="protein sequence ID" value="PZO43052.1"/>
    <property type="molecule type" value="Genomic_DNA"/>
</dbReference>
<dbReference type="UniPathway" id="UPA00085"/>
<dbReference type="HAMAP" id="MF_01043">
    <property type="entry name" value="PlsY"/>
    <property type="match status" value="1"/>
</dbReference>
<sequence>MAVLAIVLLLVAAYLLGSIPTGYLVARWAKGIDIRQCGSGGTGATNVLRTVGKGAAIAVLLIDLLKGLLAVLLAMATWPQVLALAPDLAPDWRPWILMLAGLLAIVGHSKSVWIGFAGGKSAASGLGVLLGLAWPVALGAVAAFGLTLALSRIVSLGSIAAAIATMILMVATGQPLPYIVLGGLAALYVILRHRSNIERLRLGTEPRLGQQSTNHGS</sequence>
<keyword evidence="9 10" id="KW-1208">Phospholipid metabolism</keyword>
<comment type="similarity">
    <text evidence="10">Belongs to the PlsY family.</text>
</comment>
<dbReference type="AlphaFoldDB" id="A0A2W4WEY1"/>
<dbReference type="EC" id="2.3.1.275" evidence="10"/>
<dbReference type="GO" id="GO:0043772">
    <property type="term" value="F:acyl-phosphate glycerol-3-phosphate acyltransferase activity"/>
    <property type="evidence" value="ECO:0007669"/>
    <property type="project" value="UniProtKB-UniRule"/>
</dbReference>
<evidence type="ECO:0000256" key="3">
    <source>
        <dbReference type="ARBA" id="ARBA00022679"/>
    </source>
</evidence>
<keyword evidence="5 10" id="KW-1133">Transmembrane helix</keyword>
<keyword evidence="8 10" id="KW-0594">Phospholipid biosynthesis</keyword>
<keyword evidence="1 10" id="KW-1003">Cell membrane</keyword>
<evidence type="ECO:0000256" key="9">
    <source>
        <dbReference type="ARBA" id="ARBA00023264"/>
    </source>
</evidence>
<keyword evidence="3 10" id="KW-0808">Transferase</keyword>
<keyword evidence="6 10" id="KW-0443">Lipid metabolism</keyword>
<gene>
    <name evidence="10 11" type="primary">plsY</name>
    <name evidence="11" type="ORF">DCF17_06665</name>
</gene>
<keyword evidence="11" id="KW-0012">Acyltransferase</keyword>
<comment type="pathway">
    <text evidence="10">Lipid metabolism; phospholipid metabolism.</text>
</comment>
<dbReference type="SMART" id="SM01207">
    <property type="entry name" value="G3P_acyltransf"/>
    <property type="match status" value="1"/>
</dbReference>
<keyword evidence="2 10" id="KW-0444">Lipid biosynthesis</keyword>
<evidence type="ECO:0000313" key="11">
    <source>
        <dbReference type="EMBL" id="PZO43052.1"/>
    </source>
</evidence>
<name>A0A2W4WEY1_9CYAN</name>
<comment type="subunit">
    <text evidence="10">Probably interacts with PlsX.</text>
</comment>
<comment type="caution">
    <text evidence="11">The sequence shown here is derived from an EMBL/GenBank/DDBJ whole genome shotgun (WGS) entry which is preliminary data.</text>
</comment>
<accession>A0A2W4WEY1</accession>
<dbReference type="Pfam" id="PF02660">
    <property type="entry name" value="G3P_acyltransf"/>
    <property type="match status" value="1"/>
</dbReference>
<keyword evidence="4 10" id="KW-0812">Transmembrane</keyword>
<feature type="transmembrane region" description="Helical" evidence="10">
    <location>
        <begin position="122"/>
        <end position="146"/>
    </location>
</feature>
<comment type="catalytic activity">
    <reaction evidence="10">
        <text>an acyl phosphate + sn-glycerol 3-phosphate = a 1-acyl-sn-glycero-3-phosphate + phosphate</text>
        <dbReference type="Rhea" id="RHEA:34075"/>
        <dbReference type="ChEBI" id="CHEBI:43474"/>
        <dbReference type="ChEBI" id="CHEBI:57597"/>
        <dbReference type="ChEBI" id="CHEBI:57970"/>
        <dbReference type="ChEBI" id="CHEBI:59918"/>
        <dbReference type="EC" id="2.3.1.275"/>
    </reaction>
</comment>
<dbReference type="PANTHER" id="PTHR30309">
    <property type="entry name" value="INNER MEMBRANE PROTEIN YGIH"/>
    <property type="match status" value="1"/>
</dbReference>
<feature type="transmembrane region" description="Helical" evidence="10">
    <location>
        <begin position="55"/>
        <end position="74"/>
    </location>
</feature>
<evidence type="ECO:0000256" key="5">
    <source>
        <dbReference type="ARBA" id="ARBA00022989"/>
    </source>
</evidence>
<dbReference type="PANTHER" id="PTHR30309:SF0">
    <property type="entry name" value="GLYCEROL-3-PHOSPHATE ACYLTRANSFERASE-RELATED"/>
    <property type="match status" value="1"/>
</dbReference>
<keyword evidence="7 10" id="KW-0472">Membrane</keyword>
<dbReference type="GO" id="GO:0005886">
    <property type="term" value="C:plasma membrane"/>
    <property type="evidence" value="ECO:0007669"/>
    <property type="project" value="UniProtKB-SubCell"/>
</dbReference>
<comment type="function">
    <text evidence="10">Catalyzes the transfer of an acyl group from acyl-phosphate (acyl-PO(4)) to glycerol-3-phosphate (G3P) to form lysophosphatidic acid (LPA). This enzyme utilizes acyl-phosphate as fatty acyl donor, but not acyl-CoA or acyl-ACP.</text>
</comment>
<evidence type="ECO:0000313" key="12">
    <source>
        <dbReference type="Proteomes" id="UP000249081"/>
    </source>
</evidence>
<evidence type="ECO:0000256" key="4">
    <source>
        <dbReference type="ARBA" id="ARBA00022692"/>
    </source>
</evidence>